<dbReference type="STRING" id="1458426.SMCB_1085"/>
<dbReference type="KEGG" id="cbab:SMCB_1085"/>
<dbReference type="Proteomes" id="UP000066014">
    <property type="component" value="Chromosome"/>
</dbReference>
<feature type="domain" description="DUF2229" evidence="1">
    <location>
        <begin position="22"/>
        <end position="253"/>
    </location>
</feature>
<evidence type="ECO:0000313" key="2">
    <source>
        <dbReference type="EMBL" id="BAO83313.1"/>
    </source>
</evidence>
<name>A0A060NUV0_9BURK</name>
<organism evidence="2 3">
    <name type="scientific">Serpentinimonas maccroryi</name>
    <dbReference type="NCBI Taxonomy" id="1458426"/>
    <lineage>
        <taxon>Bacteria</taxon>
        <taxon>Pseudomonadati</taxon>
        <taxon>Pseudomonadota</taxon>
        <taxon>Betaproteobacteria</taxon>
        <taxon>Burkholderiales</taxon>
        <taxon>Comamonadaceae</taxon>
        <taxon>Serpentinimonas</taxon>
    </lineage>
</organism>
<dbReference type="EMBL" id="AP014569">
    <property type="protein sequence ID" value="BAO83313.1"/>
    <property type="molecule type" value="Genomic_DNA"/>
</dbReference>
<gene>
    <name evidence="2" type="ORF">SMCB_1085</name>
</gene>
<protein>
    <submittedName>
        <fullName evidence="2">Uncharacterized protein conserved in bacteria</fullName>
    </submittedName>
</protein>
<dbReference type="InterPro" id="IPR018709">
    <property type="entry name" value="CoA_activase_DUF2229"/>
</dbReference>
<keyword evidence="3" id="KW-1185">Reference proteome</keyword>
<dbReference type="HOGENOM" id="CLU_045937_0_0_4"/>
<evidence type="ECO:0000259" key="1">
    <source>
        <dbReference type="Pfam" id="PF09989"/>
    </source>
</evidence>
<dbReference type="AlphaFoldDB" id="A0A060NUV0"/>
<dbReference type="PANTHER" id="PTHR32329:SF2">
    <property type="entry name" value="BIFUNCTIONAL PROTEIN [INCLUDES 2-HYDROXYACYL-COA DEHYDRATASE (N-TER) AND ITS ACTIVATOR DOMAIN (C_TERM)"/>
    <property type="match status" value="1"/>
</dbReference>
<accession>A0A060NUV0</accession>
<sequence length="390" mass="43520">MFQPAPTEADLAAQRQARAKLRIGIPRVLNIWSTHQFWFGFLEALGIDPRRIEFSSDTSEEQARTYAKGRGTVDCCYPVKCISGHYGELLARSKRKIDILFSPMIHSVPSYLDGYVDASLTCPRVMAASENIKAGFIKERDAFAEARVLHVTPFVSLADPPVVPKQLYEGMRDALPGLTLAETTEAVQMGYRSLDAYNQRLRTKAREILEWCAREQRPCILVVARPYHMDPGIGHEIEVDLQAHGYPVLWAQYLPIDADLLHWMFDPDIAAGHIRSPLDIRDVWPSSYSGNTNEILWGAKVAARMPWIAAVVRLASYECGMDQPTYSPVQSIVERSGTLFFSFQDLDSTKPAGSVKIRVETVAHYLSKQGADIINRKLAASQPGCPLLGA</sequence>
<dbReference type="PANTHER" id="PTHR32329">
    <property type="entry name" value="BIFUNCTIONAL PROTEIN [INCLUDES 2-HYDROXYACYL-COA DEHYDRATASE (N-TER) AND ITS ACTIVATOR DOMAIN (C_TERM)-RELATED"/>
    <property type="match status" value="1"/>
</dbReference>
<dbReference type="Pfam" id="PF09989">
    <property type="entry name" value="DUF2229"/>
    <property type="match status" value="1"/>
</dbReference>
<evidence type="ECO:0000313" key="3">
    <source>
        <dbReference type="Proteomes" id="UP000066014"/>
    </source>
</evidence>
<reference evidence="2 3" key="1">
    <citation type="journal article" date="2014" name="Nat. Commun.">
        <title>Physiological and genomic features of highly alkaliphilic hydrogen-utilizing Betaproteobacteria from a continental serpentinizing site.</title>
        <authorList>
            <person name="Suzuki S."/>
            <person name="Kuenen J.G."/>
            <person name="Schipper K."/>
            <person name="van der Velde S."/>
            <person name="Ishii S."/>
            <person name="Wu A."/>
            <person name="Sorokin D.Y."/>
            <person name="Tenney A."/>
            <person name="Meng X.Y."/>
            <person name="Morrill P.L."/>
            <person name="Kamagata Y."/>
            <person name="Muyzer G."/>
            <person name="Nealson K.H."/>
        </authorList>
    </citation>
    <scope>NUCLEOTIDE SEQUENCE [LARGE SCALE GENOMIC DNA]</scope>
    <source>
        <strain evidence="2 3">B1</strain>
    </source>
</reference>
<dbReference type="InterPro" id="IPR051805">
    <property type="entry name" value="Dehydratase_Activator_Redct"/>
</dbReference>
<proteinExistence type="predicted"/>
<dbReference type="RefSeq" id="WP_045535631.1">
    <property type="nucleotide sequence ID" value="NZ_AP014569.1"/>
</dbReference>